<dbReference type="Proteomes" id="UP001062165">
    <property type="component" value="Chromosome"/>
</dbReference>
<organism evidence="4 5">
    <name type="scientific">Reichenbachiella carrageenanivorans</name>
    <dbReference type="NCBI Taxonomy" id="2979869"/>
    <lineage>
        <taxon>Bacteria</taxon>
        <taxon>Pseudomonadati</taxon>
        <taxon>Bacteroidota</taxon>
        <taxon>Cytophagia</taxon>
        <taxon>Cytophagales</taxon>
        <taxon>Reichenbachiellaceae</taxon>
        <taxon>Reichenbachiella</taxon>
    </lineage>
</organism>
<keyword evidence="3" id="KW-0812">Transmembrane</keyword>
<proteinExistence type="predicted"/>
<dbReference type="SUPFAM" id="SSF51230">
    <property type="entry name" value="Single hybrid motif"/>
    <property type="match status" value="1"/>
</dbReference>
<dbReference type="Gene3D" id="2.40.50.100">
    <property type="match status" value="1"/>
</dbReference>
<dbReference type="RefSeq" id="WP_263052807.1">
    <property type="nucleotide sequence ID" value="NZ_CP106735.1"/>
</dbReference>
<evidence type="ECO:0000313" key="5">
    <source>
        <dbReference type="Proteomes" id="UP001062165"/>
    </source>
</evidence>
<feature type="transmembrane region" description="Helical" evidence="3">
    <location>
        <begin position="25"/>
        <end position="44"/>
    </location>
</feature>
<dbReference type="InterPro" id="IPR050465">
    <property type="entry name" value="UPF0194_transport"/>
</dbReference>
<reference evidence="4" key="1">
    <citation type="submission" date="2022-10" db="EMBL/GenBank/DDBJ databases">
        <title>Comparative genomics and taxonomic characterization of three novel marine species of genus Reichenbachiella exhibiting antioxidant and polysaccharide degradation activities.</title>
        <authorList>
            <person name="Muhammad N."/>
            <person name="Lee Y.-J."/>
            <person name="Ko J."/>
            <person name="Kim S.-G."/>
        </authorList>
    </citation>
    <scope>NUCLEOTIDE SEQUENCE</scope>
    <source>
        <strain evidence="4">Wsw4-B4</strain>
    </source>
</reference>
<keyword evidence="5" id="KW-1185">Reference proteome</keyword>
<dbReference type="PANTHER" id="PTHR32347">
    <property type="entry name" value="EFFLUX SYSTEM COMPONENT YKNX-RELATED"/>
    <property type="match status" value="1"/>
</dbReference>
<sequence>MDREKLLKDFSSYQEVMSSHATKKFVFLLCGIFGLIFIGLFLPWTQNIRARGTLITLSPDGREQSINSVISGRIEKWYVREGELIAKGDTILHLSEMKTDYLDPNLVDKTKNQADAKKASKGAYLRKGQALDQQIAALGKNKALKLRQAQNYLHQSSLKLRSDSLEFETSLVNLDIAQKQFGRQQKLYDQGLKSLTELEGKRQKLQEANNKKMSAENKWLASQSQYINAELNLSTVENDYREKIAKAQSDKMTALSGEMEAESQYNKLSIQHESYTKRASFYYILAPQDGYITKATKSGIGEILKEGEQIFTFVPERTELAVELHVRPLDLPLIREGRKVRLQFDGWPALVFNGWPDVSFGTFGGTIVGYDKVARNGMFRVLVAPDKQDVAWPSLLRLGSGAYGIALLNNVPVWYELWRNLNGFPPDFYTKEEKEAKLKKEVKYE</sequence>
<dbReference type="EMBL" id="CP106735">
    <property type="protein sequence ID" value="UXX81078.1"/>
    <property type="molecule type" value="Genomic_DNA"/>
</dbReference>
<dbReference type="InterPro" id="IPR011053">
    <property type="entry name" value="Single_hybrid_motif"/>
</dbReference>
<accession>A0ABY6D7F2</accession>
<dbReference type="PANTHER" id="PTHR32347:SF23">
    <property type="entry name" value="BLL5650 PROTEIN"/>
    <property type="match status" value="1"/>
</dbReference>
<comment type="subcellular location">
    <subcellularLocation>
        <location evidence="1">Cell envelope</location>
    </subcellularLocation>
</comment>
<keyword evidence="3" id="KW-1133">Transmembrane helix</keyword>
<evidence type="ECO:0000256" key="1">
    <source>
        <dbReference type="ARBA" id="ARBA00004196"/>
    </source>
</evidence>
<name>A0ABY6D7F2_9BACT</name>
<evidence type="ECO:0000313" key="4">
    <source>
        <dbReference type="EMBL" id="UXX81078.1"/>
    </source>
</evidence>
<keyword evidence="2" id="KW-0175">Coiled coil</keyword>
<protein>
    <submittedName>
        <fullName evidence="4">HlyD family secretion protein</fullName>
    </submittedName>
</protein>
<gene>
    <name evidence="4" type="ORF">N7E81_08190</name>
</gene>
<keyword evidence="3" id="KW-0472">Membrane</keyword>
<evidence type="ECO:0000256" key="3">
    <source>
        <dbReference type="SAM" id="Phobius"/>
    </source>
</evidence>
<evidence type="ECO:0000256" key="2">
    <source>
        <dbReference type="ARBA" id="ARBA00023054"/>
    </source>
</evidence>